<dbReference type="EMBL" id="UINC01005337">
    <property type="protein sequence ID" value="SVA20678.1"/>
    <property type="molecule type" value="Genomic_DNA"/>
</dbReference>
<dbReference type="SMART" id="SM01387">
    <property type="entry name" value="Ribosomal_S15"/>
    <property type="match status" value="1"/>
</dbReference>
<dbReference type="SUPFAM" id="SSF47060">
    <property type="entry name" value="S15/NS1 RNA-binding domain"/>
    <property type="match status" value="1"/>
</dbReference>
<evidence type="ECO:0008006" key="4">
    <source>
        <dbReference type="Google" id="ProtNLM"/>
    </source>
</evidence>
<evidence type="ECO:0000256" key="2">
    <source>
        <dbReference type="ARBA" id="ARBA00023274"/>
    </source>
</evidence>
<gene>
    <name evidence="3" type="ORF">METZ01_LOCUS73532</name>
</gene>
<dbReference type="GO" id="GO:0003735">
    <property type="term" value="F:structural constituent of ribosome"/>
    <property type="evidence" value="ECO:0007669"/>
    <property type="project" value="InterPro"/>
</dbReference>
<evidence type="ECO:0000256" key="1">
    <source>
        <dbReference type="ARBA" id="ARBA00022980"/>
    </source>
</evidence>
<dbReference type="InterPro" id="IPR009068">
    <property type="entry name" value="uS15_NS1_RNA-bd_sf"/>
</dbReference>
<name>A0A381TZ00_9ZZZZ</name>
<dbReference type="PANTHER" id="PTHR23321:SF26">
    <property type="entry name" value="SMALL RIBOSOMAL SUBUNIT PROTEIN US15M"/>
    <property type="match status" value="1"/>
</dbReference>
<dbReference type="Gene3D" id="1.10.287.10">
    <property type="entry name" value="S15/NS1, RNA-binding"/>
    <property type="match status" value="1"/>
</dbReference>
<dbReference type="CDD" id="cd00353">
    <property type="entry name" value="Ribosomal_S15p_S13e"/>
    <property type="match status" value="1"/>
</dbReference>
<dbReference type="AlphaFoldDB" id="A0A381TZ00"/>
<dbReference type="InterPro" id="IPR000589">
    <property type="entry name" value="Ribosomal_uS15"/>
</dbReference>
<accession>A0A381TZ00</accession>
<evidence type="ECO:0000313" key="3">
    <source>
        <dbReference type="EMBL" id="SVA20678.1"/>
    </source>
</evidence>
<keyword evidence="1" id="KW-0689">Ribosomal protein</keyword>
<dbReference type="Gene3D" id="6.10.250.3130">
    <property type="match status" value="1"/>
</dbReference>
<dbReference type="InterPro" id="IPR005290">
    <property type="entry name" value="Ribosomal_uS15_bac-type"/>
</dbReference>
<reference evidence="3" key="1">
    <citation type="submission" date="2018-05" db="EMBL/GenBank/DDBJ databases">
        <authorList>
            <person name="Lanie J.A."/>
            <person name="Ng W.-L."/>
            <person name="Kazmierczak K.M."/>
            <person name="Andrzejewski T.M."/>
            <person name="Davidsen T.M."/>
            <person name="Wayne K.J."/>
            <person name="Tettelin H."/>
            <person name="Glass J.I."/>
            <person name="Rusch D."/>
            <person name="Podicherti R."/>
            <person name="Tsui H.-C.T."/>
            <person name="Winkler M.E."/>
        </authorList>
    </citation>
    <scope>NUCLEOTIDE SEQUENCE</scope>
</reference>
<dbReference type="FunFam" id="1.10.287.10:FF:000002">
    <property type="entry name" value="30S ribosomal protein S15"/>
    <property type="match status" value="1"/>
</dbReference>
<sequence>MKCFRSGITEWSQASTIKSSSTTKTFVNHSLKFNLYKRIRLMAFTKETKTTIISDYKLHDNDTGSSEVQIALLTNRLNYLNDHFKSHNKDQHSRQGLLKIVSRRRKLLDHLKKEDVNRYQEIISRLNIRR</sequence>
<protein>
    <recommendedName>
        <fullName evidence="4">30S ribosomal protein S15</fullName>
    </recommendedName>
</protein>
<keyword evidence="2" id="KW-0687">Ribonucleoprotein</keyword>
<dbReference type="Pfam" id="PF00312">
    <property type="entry name" value="Ribosomal_S15"/>
    <property type="match status" value="1"/>
</dbReference>
<proteinExistence type="inferred from homology"/>
<dbReference type="HAMAP" id="MF_01343_B">
    <property type="entry name" value="Ribosomal_uS15_B"/>
    <property type="match status" value="1"/>
</dbReference>
<dbReference type="GO" id="GO:0022627">
    <property type="term" value="C:cytosolic small ribosomal subunit"/>
    <property type="evidence" value="ECO:0007669"/>
    <property type="project" value="TreeGrafter"/>
</dbReference>
<organism evidence="3">
    <name type="scientific">marine metagenome</name>
    <dbReference type="NCBI Taxonomy" id="408172"/>
    <lineage>
        <taxon>unclassified sequences</taxon>
        <taxon>metagenomes</taxon>
        <taxon>ecological metagenomes</taxon>
    </lineage>
</organism>
<dbReference type="GO" id="GO:0006412">
    <property type="term" value="P:translation"/>
    <property type="evidence" value="ECO:0007669"/>
    <property type="project" value="InterPro"/>
</dbReference>
<dbReference type="PANTHER" id="PTHR23321">
    <property type="entry name" value="RIBOSOMAL PROTEIN S15, BACTERIAL AND ORGANELLAR"/>
    <property type="match status" value="1"/>
</dbReference>
<dbReference type="NCBIfam" id="TIGR00952">
    <property type="entry name" value="S15_bact"/>
    <property type="match status" value="1"/>
</dbReference>